<reference evidence="3" key="1">
    <citation type="submission" date="2016-05" db="EMBL/GenBank/DDBJ databases">
        <authorList>
            <person name="Wang W."/>
            <person name="Zhu L."/>
        </authorList>
    </citation>
    <scope>NUCLEOTIDE SEQUENCE [LARGE SCALE GENOMIC DNA]</scope>
    <source>
        <strain evidence="3">W-2</strain>
    </source>
</reference>
<evidence type="ECO:0000313" key="2">
    <source>
        <dbReference type="EMBL" id="OAT74552.1"/>
    </source>
</evidence>
<dbReference type="EMBL" id="LXMA01000001">
    <property type="protein sequence ID" value="OAT74552.1"/>
    <property type="molecule type" value="Genomic_DNA"/>
</dbReference>
<protein>
    <submittedName>
        <fullName evidence="2">Uncharacterized protein</fullName>
    </submittedName>
</protein>
<dbReference type="AlphaFoldDB" id="A0A1B7KWR3"/>
<proteinExistence type="predicted"/>
<dbReference type="RefSeq" id="WP_064549867.1">
    <property type="nucleotide sequence ID" value="NZ_LXMA01000001.1"/>
</dbReference>
<dbReference type="OrthoDB" id="2973109at2"/>
<comment type="caution">
    <text evidence="2">The sequence shown here is derived from an EMBL/GenBank/DDBJ whole genome shotgun (WGS) entry which is preliminary data.</text>
</comment>
<feature type="transmembrane region" description="Helical" evidence="1">
    <location>
        <begin position="20"/>
        <end position="38"/>
    </location>
</feature>
<dbReference type="Proteomes" id="UP000078290">
    <property type="component" value="Unassembled WGS sequence"/>
</dbReference>
<feature type="transmembrane region" description="Helical" evidence="1">
    <location>
        <begin position="44"/>
        <end position="62"/>
    </location>
</feature>
<keyword evidence="1" id="KW-0812">Transmembrane</keyword>
<keyword evidence="1" id="KW-0472">Membrane</keyword>
<name>A0A1B7KWR3_PARTM</name>
<evidence type="ECO:0000256" key="1">
    <source>
        <dbReference type="SAM" id="Phobius"/>
    </source>
</evidence>
<organism evidence="2 3">
    <name type="scientific">Parageobacillus thermoglucosidasius</name>
    <name type="common">Geobacillus thermoglucosidasius</name>
    <dbReference type="NCBI Taxonomy" id="1426"/>
    <lineage>
        <taxon>Bacteria</taxon>
        <taxon>Bacillati</taxon>
        <taxon>Bacillota</taxon>
        <taxon>Bacilli</taxon>
        <taxon>Bacillales</taxon>
        <taxon>Anoxybacillaceae</taxon>
        <taxon>Parageobacillus</taxon>
    </lineage>
</organism>
<keyword evidence="1" id="KW-1133">Transmembrane helix</keyword>
<evidence type="ECO:0000313" key="3">
    <source>
        <dbReference type="Proteomes" id="UP000078290"/>
    </source>
</evidence>
<accession>A0A1B7KWR3</accession>
<gene>
    <name evidence="2" type="ORF">A7K69_02255</name>
</gene>
<sequence length="64" mass="7329">MAKALKNFITKMLKSLLTEWLEDFLILIGVVIVLYNTYQHFGNVIGNYVLGAIFLLFGFAFAKR</sequence>